<sequence>EIEDYPITKKYIENIINHKIKLYNYHCVYCGKHKGIENNSIQCINCGFWIHGKCADYTKKEIRQIKINKFRCRHCIKEELINK</sequence>
<evidence type="ECO:0000256" key="3">
    <source>
        <dbReference type="ARBA" id="ARBA00022833"/>
    </source>
</evidence>
<reference evidence="6" key="1">
    <citation type="journal article" date="2020" name="Ecol. Evol.">
        <title>Genome structure and content of the rice root-knot nematode (Meloidogyne graminicola).</title>
        <authorList>
            <person name="Phan N.T."/>
            <person name="Danchin E.G.J."/>
            <person name="Klopp C."/>
            <person name="Perfus-Barbeoch L."/>
            <person name="Kozlowski D.K."/>
            <person name="Koutsovoulos G.D."/>
            <person name="Lopez-Roques C."/>
            <person name="Bouchez O."/>
            <person name="Zahm M."/>
            <person name="Besnard G."/>
            <person name="Bellafiore S."/>
        </authorList>
    </citation>
    <scope>NUCLEOTIDE SEQUENCE</scope>
    <source>
        <strain evidence="6">VN-18</strain>
    </source>
</reference>
<dbReference type="Proteomes" id="UP000605970">
    <property type="component" value="Unassembled WGS sequence"/>
</dbReference>
<protein>
    <recommendedName>
        <fullName evidence="5">PHD-type domain-containing protein</fullName>
    </recommendedName>
</protein>
<dbReference type="SMART" id="SM00249">
    <property type="entry name" value="PHD"/>
    <property type="match status" value="1"/>
</dbReference>
<dbReference type="InterPro" id="IPR011011">
    <property type="entry name" value="Znf_FYVE_PHD"/>
</dbReference>
<evidence type="ECO:0000259" key="5">
    <source>
        <dbReference type="PROSITE" id="PS50016"/>
    </source>
</evidence>
<feature type="non-terminal residue" evidence="6">
    <location>
        <position position="1"/>
    </location>
</feature>
<evidence type="ECO:0000313" key="7">
    <source>
        <dbReference type="Proteomes" id="UP000605970"/>
    </source>
</evidence>
<dbReference type="Gene3D" id="3.30.40.10">
    <property type="entry name" value="Zinc/RING finger domain, C3HC4 (zinc finger)"/>
    <property type="match status" value="1"/>
</dbReference>
<dbReference type="InterPro" id="IPR019787">
    <property type="entry name" value="Znf_PHD-finger"/>
</dbReference>
<evidence type="ECO:0000256" key="2">
    <source>
        <dbReference type="ARBA" id="ARBA00022771"/>
    </source>
</evidence>
<evidence type="ECO:0000256" key="4">
    <source>
        <dbReference type="PROSITE-ProRule" id="PRU00146"/>
    </source>
</evidence>
<keyword evidence="1" id="KW-0479">Metal-binding</keyword>
<proteinExistence type="predicted"/>
<organism evidence="6 7">
    <name type="scientific">Meloidogyne graminicola</name>
    <dbReference type="NCBI Taxonomy" id="189291"/>
    <lineage>
        <taxon>Eukaryota</taxon>
        <taxon>Metazoa</taxon>
        <taxon>Ecdysozoa</taxon>
        <taxon>Nematoda</taxon>
        <taxon>Chromadorea</taxon>
        <taxon>Rhabditida</taxon>
        <taxon>Tylenchina</taxon>
        <taxon>Tylenchomorpha</taxon>
        <taxon>Tylenchoidea</taxon>
        <taxon>Meloidogynidae</taxon>
        <taxon>Meloidogyninae</taxon>
        <taxon>Meloidogyne</taxon>
    </lineage>
</organism>
<dbReference type="SUPFAM" id="SSF57903">
    <property type="entry name" value="FYVE/PHD zinc finger"/>
    <property type="match status" value="1"/>
</dbReference>
<dbReference type="PROSITE" id="PS50016">
    <property type="entry name" value="ZF_PHD_2"/>
    <property type="match status" value="1"/>
</dbReference>
<dbReference type="Pfam" id="PF00628">
    <property type="entry name" value="PHD"/>
    <property type="match status" value="1"/>
</dbReference>
<feature type="domain" description="PHD-type" evidence="5">
    <location>
        <begin position="24"/>
        <end position="78"/>
    </location>
</feature>
<dbReference type="GO" id="GO:0008270">
    <property type="term" value="F:zinc ion binding"/>
    <property type="evidence" value="ECO:0007669"/>
    <property type="project" value="UniProtKB-KW"/>
</dbReference>
<name>A0A8T0A3A8_9BILA</name>
<dbReference type="EMBL" id="JABEBT010000002">
    <property type="protein sequence ID" value="KAF7640050.1"/>
    <property type="molecule type" value="Genomic_DNA"/>
</dbReference>
<evidence type="ECO:0000313" key="6">
    <source>
        <dbReference type="EMBL" id="KAF7640050.1"/>
    </source>
</evidence>
<keyword evidence="3" id="KW-0862">Zinc</keyword>
<gene>
    <name evidence="6" type="ORF">Mgra_00000493</name>
</gene>
<dbReference type="AlphaFoldDB" id="A0A8T0A3A8"/>
<dbReference type="CDD" id="cd15489">
    <property type="entry name" value="PHD_SF"/>
    <property type="match status" value="1"/>
</dbReference>
<accession>A0A8T0A3A8</accession>
<keyword evidence="7" id="KW-1185">Reference proteome</keyword>
<evidence type="ECO:0000256" key="1">
    <source>
        <dbReference type="ARBA" id="ARBA00022723"/>
    </source>
</evidence>
<dbReference type="InterPro" id="IPR001965">
    <property type="entry name" value="Znf_PHD"/>
</dbReference>
<dbReference type="InterPro" id="IPR013083">
    <property type="entry name" value="Znf_RING/FYVE/PHD"/>
</dbReference>
<comment type="caution">
    <text evidence="6">The sequence shown here is derived from an EMBL/GenBank/DDBJ whole genome shotgun (WGS) entry which is preliminary data.</text>
</comment>
<feature type="non-terminal residue" evidence="6">
    <location>
        <position position="83"/>
    </location>
</feature>
<keyword evidence="2 4" id="KW-0863">Zinc-finger</keyword>